<evidence type="ECO:0000313" key="4">
    <source>
        <dbReference type="Proteomes" id="UP000545286"/>
    </source>
</evidence>
<dbReference type="InterPro" id="IPR047057">
    <property type="entry name" value="MerR_fam"/>
</dbReference>
<dbReference type="PANTHER" id="PTHR30204">
    <property type="entry name" value="REDOX-CYCLING DRUG-SENSING TRANSCRIPTIONAL ACTIVATOR SOXR"/>
    <property type="match status" value="1"/>
</dbReference>
<dbReference type="SUPFAM" id="SSF46955">
    <property type="entry name" value="Putative DNA-binding domain"/>
    <property type="match status" value="1"/>
</dbReference>
<keyword evidence="4" id="KW-1185">Reference proteome</keyword>
<reference evidence="3 4" key="1">
    <citation type="submission" date="2020-08" db="EMBL/GenBank/DDBJ databases">
        <title>Sequencing the genomes of 1000 actinobacteria strains.</title>
        <authorList>
            <person name="Klenk H.-P."/>
        </authorList>
    </citation>
    <scope>NUCLEOTIDE SEQUENCE [LARGE SCALE GENOMIC DNA]</scope>
    <source>
        <strain evidence="3 4">DSM 20419</strain>
    </source>
</reference>
<dbReference type="RefSeq" id="WP_183623735.1">
    <property type="nucleotide sequence ID" value="NZ_JACHWJ010000001.1"/>
</dbReference>
<feature type="domain" description="HTH merR-type" evidence="2">
    <location>
        <begin position="8"/>
        <end position="78"/>
    </location>
</feature>
<name>A0A7W4YF60_9MICO</name>
<dbReference type="Proteomes" id="UP000545286">
    <property type="component" value="Unassembled WGS sequence"/>
</dbReference>
<dbReference type="InterPro" id="IPR000551">
    <property type="entry name" value="MerR-type_HTH_dom"/>
</dbReference>
<evidence type="ECO:0000256" key="1">
    <source>
        <dbReference type="ARBA" id="ARBA00023125"/>
    </source>
</evidence>
<gene>
    <name evidence="3" type="ORF">FHX72_001310</name>
</gene>
<accession>A0A7W4YF60</accession>
<dbReference type="PANTHER" id="PTHR30204:SF97">
    <property type="entry name" value="MERR FAMILY REGULATORY PROTEIN"/>
    <property type="match status" value="1"/>
</dbReference>
<dbReference type="GO" id="GO:0003677">
    <property type="term" value="F:DNA binding"/>
    <property type="evidence" value="ECO:0007669"/>
    <property type="project" value="UniProtKB-KW"/>
</dbReference>
<dbReference type="AlphaFoldDB" id="A0A7W4YF60"/>
<proteinExistence type="predicted"/>
<evidence type="ECO:0000313" key="3">
    <source>
        <dbReference type="EMBL" id="MBB2957198.1"/>
    </source>
</evidence>
<comment type="caution">
    <text evidence="3">The sequence shown here is derived from an EMBL/GenBank/DDBJ whole genome shotgun (WGS) entry which is preliminary data.</text>
</comment>
<sequence length="330" mass="35731">MTNSAHSGLTAGEFRALTGLSPKALRVYAQRGLLTPADVDPASGYRTFSHDQLRAGLRLDFLRRAHVPLAEIDDAGSFSVADWREKLALRRSMEDFYLDIAEHVATRDVADFVTEYVDVPETHWVAISVDLGSPADPEDIVQTFSDLAVVTPELDRRLLDVLEQASIAVEDEAWTMAAGGETDTRMLFAHRIAAPLSVRQLRSLQEEISKLASGGGQLASGTLPRRTELTFAGSANADDLVAETGDAYLQVVAFAQHATEHGLTPLHSLPRRRVATRSIFGGEPTDVFDIASEAAGAPCGSTGRSQRLRGASSLRWGAPRRVPLRHAQAP</sequence>
<dbReference type="PROSITE" id="PS50937">
    <property type="entry name" value="HTH_MERR_2"/>
    <property type="match status" value="1"/>
</dbReference>
<dbReference type="GO" id="GO:0003700">
    <property type="term" value="F:DNA-binding transcription factor activity"/>
    <property type="evidence" value="ECO:0007669"/>
    <property type="project" value="InterPro"/>
</dbReference>
<dbReference type="Gene3D" id="1.10.1660.10">
    <property type="match status" value="1"/>
</dbReference>
<dbReference type="SMART" id="SM00422">
    <property type="entry name" value="HTH_MERR"/>
    <property type="match status" value="1"/>
</dbReference>
<dbReference type="Pfam" id="PF00376">
    <property type="entry name" value="MerR"/>
    <property type="match status" value="1"/>
</dbReference>
<dbReference type="InterPro" id="IPR009061">
    <property type="entry name" value="DNA-bd_dom_put_sf"/>
</dbReference>
<organism evidence="3 4">
    <name type="scientific">Pseudoclavibacter helvolus</name>
    <dbReference type="NCBI Taxonomy" id="255205"/>
    <lineage>
        <taxon>Bacteria</taxon>
        <taxon>Bacillati</taxon>
        <taxon>Actinomycetota</taxon>
        <taxon>Actinomycetes</taxon>
        <taxon>Micrococcales</taxon>
        <taxon>Microbacteriaceae</taxon>
        <taxon>Pseudoclavibacter</taxon>
    </lineage>
</organism>
<dbReference type="EMBL" id="JACHWJ010000001">
    <property type="protein sequence ID" value="MBB2957198.1"/>
    <property type="molecule type" value="Genomic_DNA"/>
</dbReference>
<keyword evidence="1 3" id="KW-0238">DNA-binding</keyword>
<evidence type="ECO:0000259" key="2">
    <source>
        <dbReference type="PROSITE" id="PS50937"/>
    </source>
</evidence>
<protein>
    <submittedName>
        <fullName evidence="3">DNA-binding transcriptional MerR regulator</fullName>
    </submittedName>
</protein>